<keyword evidence="10" id="KW-1185">Reference proteome</keyword>
<dbReference type="InterPro" id="IPR042242">
    <property type="entry name" value="RecO_C"/>
</dbReference>
<evidence type="ECO:0000313" key="10">
    <source>
        <dbReference type="Proteomes" id="UP001164761"/>
    </source>
</evidence>
<dbReference type="InterPro" id="IPR012340">
    <property type="entry name" value="NA-bd_OB-fold"/>
</dbReference>
<keyword evidence="5 7" id="KW-0234">DNA repair</keyword>
<dbReference type="PANTHER" id="PTHR33991:SF1">
    <property type="entry name" value="DNA REPAIR PROTEIN RECO"/>
    <property type="match status" value="1"/>
</dbReference>
<evidence type="ECO:0000256" key="2">
    <source>
        <dbReference type="ARBA" id="ARBA00021310"/>
    </source>
</evidence>
<evidence type="ECO:0000256" key="3">
    <source>
        <dbReference type="ARBA" id="ARBA00022763"/>
    </source>
</evidence>
<comment type="similarity">
    <text evidence="1 7">Belongs to the RecO family.</text>
</comment>
<evidence type="ECO:0000259" key="8">
    <source>
        <dbReference type="Pfam" id="PF11967"/>
    </source>
</evidence>
<evidence type="ECO:0000256" key="4">
    <source>
        <dbReference type="ARBA" id="ARBA00023172"/>
    </source>
</evidence>
<dbReference type="EMBL" id="CP104067">
    <property type="protein sequence ID" value="WAH43800.1"/>
    <property type="molecule type" value="Genomic_DNA"/>
</dbReference>
<evidence type="ECO:0000256" key="7">
    <source>
        <dbReference type="HAMAP-Rule" id="MF_00201"/>
    </source>
</evidence>
<dbReference type="InterPro" id="IPR037278">
    <property type="entry name" value="ARFGAP/RecO"/>
</dbReference>
<evidence type="ECO:0000256" key="6">
    <source>
        <dbReference type="ARBA" id="ARBA00033409"/>
    </source>
</evidence>
<dbReference type="SUPFAM" id="SSF50249">
    <property type="entry name" value="Nucleic acid-binding proteins"/>
    <property type="match status" value="1"/>
</dbReference>
<dbReference type="NCBIfam" id="TIGR00613">
    <property type="entry name" value="reco"/>
    <property type="match status" value="1"/>
</dbReference>
<name>A0ABY6ZLK7_9BACL</name>
<evidence type="ECO:0000256" key="1">
    <source>
        <dbReference type="ARBA" id="ARBA00007452"/>
    </source>
</evidence>
<dbReference type="PANTHER" id="PTHR33991">
    <property type="entry name" value="DNA REPAIR PROTEIN RECO"/>
    <property type="match status" value="1"/>
</dbReference>
<keyword evidence="4 7" id="KW-0233">DNA recombination</keyword>
<dbReference type="Gene3D" id="1.20.1440.120">
    <property type="entry name" value="Recombination protein O, C-terminal domain"/>
    <property type="match status" value="1"/>
</dbReference>
<dbReference type="HAMAP" id="MF_00201">
    <property type="entry name" value="RecO"/>
    <property type="match status" value="1"/>
</dbReference>
<evidence type="ECO:0000256" key="5">
    <source>
        <dbReference type="ARBA" id="ARBA00023204"/>
    </source>
</evidence>
<dbReference type="Gene3D" id="2.40.50.140">
    <property type="entry name" value="Nucleic acid-binding proteins"/>
    <property type="match status" value="1"/>
</dbReference>
<gene>
    <name evidence="7 9" type="primary">recO</name>
    <name evidence="9" type="ORF">NZD89_10660</name>
</gene>
<organism evidence="9 10">
    <name type="scientific">Alicyclobacillus fastidiosus</name>
    <dbReference type="NCBI Taxonomy" id="392011"/>
    <lineage>
        <taxon>Bacteria</taxon>
        <taxon>Bacillati</taxon>
        <taxon>Bacillota</taxon>
        <taxon>Bacilli</taxon>
        <taxon>Bacillales</taxon>
        <taxon>Alicyclobacillaceae</taxon>
        <taxon>Alicyclobacillus</taxon>
    </lineage>
</organism>
<dbReference type="Pfam" id="PF02565">
    <property type="entry name" value="RecO_C"/>
    <property type="match status" value="1"/>
</dbReference>
<dbReference type="InterPro" id="IPR022572">
    <property type="entry name" value="DNA_rep/recomb_RecO_N"/>
</dbReference>
<keyword evidence="3 7" id="KW-0227">DNA damage</keyword>
<dbReference type="SUPFAM" id="SSF57863">
    <property type="entry name" value="ArfGap/RecO-like zinc finger"/>
    <property type="match status" value="1"/>
</dbReference>
<feature type="domain" description="DNA replication/recombination mediator RecO N-terminal" evidence="8">
    <location>
        <begin position="1"/>
        <end position="76"/>
    </location>
</feature>
<evidence type="ECO:0000313" key="9">
    <source>
        <dbReference type="EMBL" id="WAH43800.1"/>
    </source>
</evidence>
<accession>A0ABY6ZLK7</accession>
<dbReference type="Proteomes" id="UP001164761">
    <property type="component" value="Chromosome"/>
</dbReference>
<comment type="function">
    <text evidence="7">Involved in DNA repair and RecF pathway recombination.</text>
</comment>
<dbReference type="Pfam" id="PF11967">
    <property type="entry name" value="RecO_N"/>
    <property type="match status" value="1"/>
</dbReference>
<protein>
    <recommendedName>
        <fullName evidence="2 7">DNA repair protein RecO</fullName>
    </recommendedName>
    <alternativeName>
        <fullName evidence="6 7">Recombination protein O</fullName>
    </alternativeName>
</protein>
<dbReference type="RefSeq" id="WP_268007706.1">
    <property type="nucleotide sequence ID" value="NZ_BSUT01000001.1"/>
</dbReference>
<proteinExistence type="inferred from homology"/>
<reference evidence="9" key="1">
    <citation type="submission" date="2022-08" db="EMBL/GenBank/DDBJ databases">
        <title>Alicyclobacillus fastidiosus DSM 17978, complete genome.</title>
        <authorList>
            <person name="Wang Q."/>
            <person name="Cai R."/>
            <person name="Wang Z."/>
        </authorList>
    </citation>
    <scope>NUCLEOTIDE SEQUENCE</scope>
    <source>
        <strain evidence="9">DSM 17978</strain>
    </source>
</reference>
<dbReference type="InterPro" id="IPR003717">
    <property type="entry name" value="RecO"/>
</dbReference>
<sequence length="259" mass="29017">MQYNTEAIVIKTVRYGETHAILTLLTPTGRVSAMARSAMKPTSRLAAGVRLCAQGTYFIYQGSGMGNIQQVEMVASRRRLHEDLQSAAYAAYFCDLVLSVAPDRPHGQPAMYRQFAAVLDALVERPKDADVLARVFETKMCHWLGVSPSWRECIRCGEPLTEKYRYHLVEGGFVCQKCYTVEDTNQSYAVPAALGKILYLFERTPIEQLGDVKISAASHKALKQTLYYQLVDFGGLYLKSRDILNQLVDAFDRKDGENG</sequence>